<dbReference type="InterPro" id="IPR029062">
    <property type="entry name" value="Class_I_gatase-like"/>
</dbReference>
<keyword evidence="2" id="KW-0315">Glutamine amidotransferase</keyword>
<evidence type="ECO:0000313" key="2">
    <source>
        <dbReference type="EMBL" id="MDP9824445.1"/>
    </source>
</evidence>
<feature type="domain" description="ThuA-like" evidence="1">
    <location>
        <begin position="6"/>
        <end position="230"/>
    </location>
</feature>
<sequence>MTATKRALIVRGGWEGHEPVKATELFIPFLEASGYAITVSDGPAVYADAGVMGRIDLVVQCVTMSVITKDEVAGLRAAVAAGTGLAGWHGGIADSYRESADYLQLVGGQFACHPGRHPDERAGGPEDNFIPYRVDVLPAAADHPVTDGIGSFDLVTEQYWVLSDDYNDVLATTTLAAQPYSEWTRPVTSPAVWTRRWGSGRVFVSTPGHSVDVLETPVVRTLVERGMLWASR</sequence>
<dbReference type="Pfam" id="PF06283">
    <property type="entry name" value="ThuA"/>
    <property type="match status" value="1"/>
</dbReference>
<evidence type="ECO:0000313" key="3">
    <source>
        <dbReference type="Proteomes" id="UP001235712"/>
    </source>
</evidence>
<accession>A0ABT9NWR1</accession>
<dbReference type="Gene3D" id="3.40.50.880">
    <property type="match status" value="1"/>
</dbReference>
<name>A0ABT9NWR1_9ACTN</name>
<keyword evidence="3" id="KW-1185">Reference proteome</keyword>
<dbReference type="RefSeq" id="WP_307237019.1">
    <property type="nucleotide sequence ID" value="NZ_JAUSQZ010000001.1"/>
</dbReference>
<dbReference type="EMBL" id="JAUSQZ010000001">
    <property type="protein sequence ID" value="MDP9824445.1"/>
    <property type="molecule type" value="Genomic_DNA"/>
</dbReference>
<dbReference type="SUPFAM" id="SSF52317">
    <property type="entry name" value="Class I glutamine amidotransferase-like"/>
    <property type="match status" value="1"/>
</dbReference>
<dbReference type="PANTHER" id="PTHR40469:SF2">
    <property type="entry name" value="GALACTOSE-BINDING DOMAIN-LIKE SUPERFAMILY PROTEIN"/>
    <property type="match status" value="1"/>
</dbReference>
<dbReference type="PANTHER" id="PTHR40469">
    <property type="entry name" value="SECRETED GLYCOSYL HYDROLASE"/>
    <property type="match status" value="1"/>
</dbReference>
<evidence type="ECO:0000259" key="1">
    <source>
        <dbReference type="Pfam" id="PF06283"/>
    </source>
</evidence>
<proteinExistence type="predicted"/>
<dbReference type="Proteomes" id="UP001235712">
    <property type="component" value="Unassembled WGS sequence"/>
</dbReference>
<comment type="caution">
    <text evidence="2">The sequence shown here is derived from an EMBL/GenBank/DDBJ whole genome shotgun (WGS) entry which is preliminary data.</text>
</comment>
<dbReference type="InterPro" id="IPR029010">
    <property type="entry name" value="ThuA-like"/>
</dbReference>
<protein>
    <submittedName>
        <fullName evidence="2">Type 1 glutamine amidotransferase</fullName>
    </submittedName>
</protein>
<gene>
    <name evidence="2" type="ORF">J2S57_000194</name>
</gene>
<organism evidence="2 3">
    <name type="scientific">Kineosporia succinea</name>
    <dbReference type="NCBI Taxonomy" id="84632"/>
    <lineage>
        <taxon>Bacteria</taxon>
        <taxon>Bacillati</taxon>
        <taxon>Actinomycetota</taxon>
        <taxon>Actinomycetes</taxon>
        <taxon>Kineosporiales</taxon>
        <taxon>Kineosporiaceae</taxon>
        <taxon>Kineosporia</taxon>
    </lineage>
</organism>
<reference evidence="2 3" key="1">
    <citation type="submission" date="2023-07" db="EMBL/GenBank/DDBJ databases">
        <title>Sequencing the genomes of 1000 actinobacteria strains.</title>
        <authorList>
            <person name="Klenk H.-P."/>
        </authorList>
    </citation>
    <scope>NUCLEOTIDE SEQUENCE [LARGE SCALE GENOMIC DNA]</scope>
    <source>
        <strain evidence="2 3">DSM 44388</strain>
    </source>
</reference>